<comment type="caution">
    <text evidence="3">The sequence shown here is derived from an EMBL/GenBank/DDBJ whole genome shotgun (WGS) entry which is preliminary data.</text>
</comment>
<dbReference type="Proteomes" id="UP000295217">
    <property type="component" value="Unassembled WGS sequence"/>
</dbReference>
<dbReference type="AlphaFoldDB" id="A0A4R5ACU6"/>
<feature type="transmembrane region" description="Helical" evidence="2">
    <location>
        <begin position="57"/>
        <end position="74"/>
    </location>
</feature>
<organism evidence="3 4">
    <name type="scientific">Jiangella aurantiaca</name>
    <dbReference type="NCBI Taxonomy" id="2530373"/>
    <lineage>
        <taxon>Bacteria</taxon>
        <taxon>Bacillati</taxon>
        <taxon>Actinomycetota</taxon>
        <taxon>Actinomycetes</taxon>
        <taxon>Jiangellales</taxon>
        <taxon>Jiangellaceae</taxon>
        <taxon>Jiangella</taxon>
    </lineage>
</organism>
<dbReference type="EMBL" id="SMLB01000016">
    <property type="protein sequence ID" value="TDD69070.1"/>
    <property type="molecule type" value="Genomic_DNA"/>
</dbReference>
<gene>
    <name evidence="3" type="ORF">E1262_13630</name>
</gene>
<evidence type="ECO:0000313" key="4">
    <source>
        <dbReference type="Proteomes" id="UP000295217"/>
    </source>
</evidence>
<evidence type="ECO:0000256" key="1">
    <source>
        <dbReference type="SAM" id="MobiDB-lite"/>
    </source>
</evidence>
<dbReference type="Pfam" id="PF17248">
    <property type="entry name" value="DUF5317"/>
    <property type="match status" value="1"/>
</dbReference>
<dbReference type="RefSeq" id="WP_132103687.1">
    <property type="nucleotide sequence ID" value="NZ_SMLB01000016.1"/>
</dbReference>
<dbReference type="OrthoDB" id="5192274at2"/>
<dbReference type="InterPro" id="IPR035168">
    <property type="entry name" value="DUF5317"/>
</dbReference>
<name>A0A4R5ACU6_9ACTN</name>
<feature type="compositionally biased region" description="Pro residues" evidence="1">
    <location>
        <begin position="204"/>
        <end position="213"/>
    </location>
</feature>
<keyword evidence="2" id="KW-0812">Transmembrane</keyword>
<feature type="transmembrane region" description="Helical" evidence="2">
    <location>
        <begin position="80"/>
        <end position="100"/>
    </location>
</feature>
<feature type="region of interest" description="Disordered" evidence="1">
    <location>
        <begin position="175"/>
        <end position="237"/>
    </location>
</feature>
<keyword evidence="2" id="KW-0472">Membrane</keyword>
<protein>
    <recommendedName>
        <fullName evidence="5">DUF5317 domain-containing protein</fullName>
    </recommendedName>
</protein>
<accession>A0A4R5ACU6</accession>
<keyword evidence="4" id="KW-1185">Reference proteome</keyword>
<evidence type="ECO:0000256" key="2">
    <source>
        <dbReference type="SAM" id="Phobius"/>
    </source>
</evidence>
<keyword evidence="2" id="KW-1133">Transmembrane helix</keyword>
<proteinExistence type="predicted"/>
<feature type="compositionally biased region" description="Basic and acidic residues" evidence="1">
    <location>
        <begin position="179"/>
        <end position="199"/>
    </location>
</feature>
<evidence type="ECO:0008006" key="5">
    <source>
        <dbReference type="Google" id="ProtNLM"/>
    </source>
</evidence>
<feature type="transmembrane region" description="Helical" evidence="2">
    <location>
        <begin position="35"/>
        <end position="52"/>
    </location>
</feature>
<sequence>MALLLLALVAGLAAGYARGGRLRRLGERPPVRSRLILTALGAYAVGVAGSWVWEPLLPAMTALCWFTLGFYAWLNRAYHGARLIALGLAANGLVILLNGGMPVSVSAEQRAGVEVTAAERPDEGVVTVAGDDTRLRWLGKTIPVAFPPRPEAVSPGDIAVAAGVAAALATAMTGRRTAAARERAEAPRRPQRRPAERAGQRPRPSGPPPPPEPATGRATMDDDATAGTAPESPRVTA</sequence>
<evidence type="ECO:0000313" key="3">
    <source>
        <dbReference type="EMBL" id="TDD69070.1"/>
    </source>
</evidence>
<reference evidence="3 4" key="1">
    <citation type="submission" date="2019-02" db="EMBL/GenBank/DDBJ databases">
        <title>Draft genome sequences of novel Actinobacteria.</title>
        <authorList>
            <person name="Sahin N."/>
            <person name="Ay H."/>
            <person name="Saygin H."/>
        </authorList>
    </citation>
    <scope>NUCLEOTIDE SEQUENCE [LARGE SCALE GENOMIC DNA]</scope>
    <source>
        <strain evidence="3 4">8K307</strain>
    </source>
</reference>